<evidence type="ECO:0000256" key="12">
    <source>
        <dbReference type="ARBA" id="ARBA00023136"/>
    </source>
</evidence>
<dbReference type="Proteomes" id="UP001152803">
    <property type="component" value="Unassembled WGS sequence"/>
</dbReference>
<keyword evidence="6" id="KW-0964">Secreted</keyword>
<keyword evidence="7" id="KW-0272">Extracellular matrix</keyword>
<dbReference type="GO" id="GO:0007339">
    <property type="term" value="P:binding of sperm to zona pellucida"/>
    <property type="evidence" value="ECO:0007669"/>
    <property type="project" value="TreeGrafter"/>
</dbReference>
<evidence type="ECO:0000256" key="13">
    <source>
        <dbReference type="ARBA" id="ARBA00023157"/>
    </source>
</evidence>
<dbReference type="PANTHER" id="PTHR11576">
    <property type="entry name" value="ZONA PELLUCIDA SPERM-BINDING PROTEIN 3"/>
    <property type="match status" value="1"/>
</dbReference>
<evidence type="ECO:0000256" key="17">
    <source>
        <dbReference type="SAM" id="Phobius"/>
    </source>
</evidence>
<organism evidence="19 20">
    <name type="scientific">Conger conger</name>
    <name type="common">Conger eel</name>
    <name type="synonym">Muraena conger</name>
    <dbReference type="NCBI Taxonomy" id="82655"/>
    <lineage>
        <taxon>Eukaryota</taxon>
        <taxon>Metazoa</taxon>
        <taxon>Chordata</taxon>
        <taxon>Craniata</taxon>
        <taxon>Vertebrata</taxon>
        <taxon>Euteleostomi</taxon>
        <taxon>Actinopterygii</taxon>
        <taxon>Neopterygii</taxon>
        <taxon>Teleostei</taxon>
        <taxon>Anguilliformes</taxon>
        <taxon>Congridae</taxon>
        <taxon>Conger</taxon>
    </lineage>
</organism>
<evidence type="ECO:0000256" key="6">
    <source>
        <dbReference type="ARBA" id="ARBA00022525"/>
    </source>
</evidence>
<dbReference type="GO" id="GO:2000344">
    <property type="term" value="P:positive regulation of acrosome reaction"/>
    <property type="evidence" value="ECO:0007669"/>
    <property type="project" value="TreeGrafter"/>
</dbReference>
<dbReference type="PROSITE" id="PS51034">
    <property type="entry name" value="ZP_2"/>
    <property type="match status" value="2"/>
</dbReference>
<evidence type="ECO:0000256" key="15">
    <source>
        <dbReference type="ARBA" id="ARBA00030824"/>
    </source>
</evidence>
<dbReference type="Gene3D" id="2.60.40.3210">
    <property type="entry name" value="Zona pellucida, ZP-N domain"/>
    <property type="match status" value="2"/>
</dbReference>
<evidence type="ECO:0000259" key="18">
    <source>
        <dbReference type="PROSITE" id="PS51034"/>
    </source>
</evidence>
<evidence type="ECO:0000256" key="2">
    <source>
        <dbReference type="ARBA" id="ARBA00004498"/>
    </source>
</evidence>
<gene>
    <name evidence="19" type="ORF">COCON_G00152940</name>
</gene>
<name>A0A9Q1HSW6_CONCO</name>
<feature type="region of interest" description="Disordered" evidence="16">
    <location>
        <begin position="181"/>
        <end position="206"/>
    </location>
</feature>
<evidence type="ECO:0000256" key="16">
    <source>
        <dbReference type="SAM" id="MobiDB-lite"/>
    </source>
</evidence>
<evidence type="ECO:0000256" key="8">
    <source>
        <dbReference type="ARBA" id="ARBA00022685"/>
    </source>
</evidence>
<keyword evidence="10" id="KW-0732">Signal</keyword>
<feature type="transmembrane region" description="Helical" evidence="17">
    <location>
        <begin position="537"/>
        <end position="558"/>
    </location>
</feature>
<protein>
    <recommendedName>
        <fullName evidence="4">Zona pellucida sperm-binding protein 3</fullName>
    </recommendedName>
    <alternativeName>
        <fullName evidence="15">Zona pellucida glycoprotein 3</fullName>
    </alternativeName>
</protein>
<dbReference type="Pfam" id="PF00100">
    <property type="entry name" value="Zona_pellucida"/>
    <property type="match status" value="2"/>
</dbReference>
<evidence type="ECO:0000256" key="7">
    <source>
        <dbReference type="ARBA" id="ARBA00022530"/>
    </source>
</evidence>
<evidence type="ECO:0000256" key="1">
    <source>
        <dbReference type="ARBA" id="ARBA00004251"/>
    </source>
</evidence>
<dbReference type="OrthoDB" id="8880842at2759"/>
<keyword evidence="20" id="KW-1185">Reference proteome</keyword>
<evidence type="ECO:0000256" key="11">
    <source>
        <dbReference type="ARBA" id="ARBA00022989"/>
    </source>
</evidence>
<dbReference type="InterPro" id="IPR055355">
    <property type="entry name" value="ZP-C"/>
</dbReference>
<evidence type="ECO:0000256" key="4">
    <source>
        <dbReference type="ARBA" id="ARBA00017980"/>
    </source>
</evidence>
<evidence type="ECO:0000256" key="10">
    <source>
        <dbReference type="ARBA" id="ARBA00022729"/>
    </source>
</evidence>
<feature type="transmembrane region" description="Helical" evidence="17">
    <location>
        <begin position="825"/>
        <end position="849"/>
    </location>
</feature>
<evidence type="ECO:0000256" key="14">
    <source>
        <dbReference type="ARBA" id="ARBA00023180"/>
    </source>
</evidence>
<dbReference type="FunFam" id="2.60.40.3210:FF:000001">
    <property type="entry name" value="Zona pellucida sperm-binding protein 3"/>
    <property type="match status" value="1"/>
</dbReference>
<dbReference type="InterPro" id="IPR001507">
    <property type="entry name" value="ZP_dom"/>
</dbReference>
<keyword evidence="13" id="KW-1015">Disulfide bond</keyword>
<dbReference type="InterPro" id="IPR055356">
    <property type="entry name" value="ZP-N"/>
</dbReference>
<proteinExistence type="inferred from homology"/>
<comment type="subcellular location">
    <subcellularLocation>
        <location evidence="1">Cell membrane</location>
        <topology evidence="1">Single-pass type I membrane protein</topology>
    </subcellularLocation>
    <subcellularLocation>
        <location evidence="2">Secreted</location>
        <location evidence="2">Extracellular space</location>
        <location evidence="2">Extracellular matrix</location>
    </subcellularLocation>
</comment>
<dbReference type="GO" id="GO:0031012">
    <property type="term" value="C:extracellular matrix"/>
    <property type="evidence" value="ECO:0007669"/>
    <property type="project" value="TreeGrafter"/>
</dbReference>
<evidence type="ECO:0000256" key="3">
    <source>
        <dbReference type="ARBA" id="ARBA00006735"/>
    </source>
</evidence>
<dbReference type="Pfam" id="PF23344">
    <property type="entry name" value="ZP-N"/>
    <property type="match status" value="1"/>
</dbReference>
<keyword evidence="12 17" id="KW-0472">Membrane</keyword>
<reference evidence="19" key="1">
    <citation type="journal article" date="2023" name="Science">
        <title>Genome structures resolve the early diversification of teleost fishes.</title>
        <authorList>
            <person name="Parey E."/>
            <person name="Louis A."/>
            <person name="Montfort J."/>
            <person name="Bouchez O."/>
            <person name="Roques C."/>
            <person name="Iampietro C."/>
            <person name="Lluch J."/>
            <person name="Castinel A."/>
            <person name="Donnadieu C."/>
            <person name="Desvignes T."/>
            <person name="Floi Bucao C."/>
            <person name="Jouanno E."/>
            <person name="Wen M."/>
            <person name="Mejri S."/>
            <person name="Dirks R."/>
            <person name="Jansen H."/>
            <person name="Henkel C."/>
            <person name="Chen W.J."/>
            <person name="Zahm M."/>
            <person name="Cabau C."/>
            <person name="Klopp C."/>
            <person name="Thompson A.W."/>
            <person name="Robinson-Rechavi M."/>
            <person name="Braasch I."/>
            <person name="Lecointre G."/>
            <person name="Bobe J."/>
            <person name="Postlethwait J.H."/>
            <person name="Berthelot C."/>
            <person name="Roest Crollius H."/>
            <person name="Guiguen Y."/>
        </authorList>
    </citation>
    <scope>NUCLEOTIDE SEQUENCE</scope>
    <source>
        <strain evidence="19">Concon-B</strain>
    </source>
</reference>
<feature type="domain" description="ZP" evidence="18">
    <location>
        <begin position="212"/>
        <end position="467"/>
    </location>
</feature>
<dbReference type="GO" id="GO:0005886">
    <property type="term" value="C:plasma membrane"/>
    <property type="evidence" value="ECO:0007669"/>
    <property type="project" value="UniProtKB-SubCell"/>
</dbReference>
<comment type="caution">
    <text evidence="19">The sequence shown here is derived from an EMBL/GenBank/DDBJ whole genome shotgun (WGS) entry which is preliminary data.</text>
</comment>
<comment type="similarity">
    <text evidence="3">Belongs to the ZP domain family. ZPC subfamily.</text>
</comment>
<keyword evidence="8" id="KW-0165">Cleavage on pair of basic residues</keyword>
<dbReference type="PRINTS" id="PR00023">
    <property type="entry name" value="ZPELLUCIDA"/>
</dbReference>
<evidence type="ECO:0000313" key="20">
    <source>
        <dbReference type="Proteomes" id="UP001152803"/>
    </source>
</evidence>
<feature type="domain" description="ZP" evidence="18">
    <location>
        <begin position="485"/>
        <end position="755"/>
    </location>
</feature>
<keyword evidence="5" id="KW-1003">Cell membrane</keyword>
<dbReference type="FunFam" id="2.60.40.4100:FF:000002">
    <property type="entry name" value="Zona pellucida sperm-binding protein 3"/>
    <property type="match status" value="2"/>
</dbReference>
<dbReference type="InterPro" id="IPR048290">
    <property type="entry name" value="ZP_chr"/>
</dbReference>
<evidence type="ECO:0000256" key="9">
    <source>
        <dbReference type="ARBA" id="ARBA00022692"/>
    </source>
</evidence>
<accession>A0A9Q1HSW6</accession>
<evidence type="ECO:0000313" key="19">
    <source>
        <dbReference type="EMBL" id="KAJ8262837.1"/>
    </source>
</evidence>
<dbReference type="GO" id="GO:0032190">
    <property type="term" value="F:acrosin binding"/>
    <property type="evidence" value="ECO:0007669"/>
    <property type="project" value="TreeGrafter"/>
</dbReference>
<dbReference type="PANTHER" id="PTHR11576:SF2">
    <property type="entry name" value="ZONA PELLUCIDA SPERM-BINDING PROTEIN 3"/>
    <property type="match status" value="1"/>
</dbReference>
<dbReference type="InterPro" id="IPR042235">
    <property type="entry name" value="ZP-C_dom"/>
</dbReference>
<keyword evidence="9 17" id="KW-0812">Transmembrane</keyword>
<sequence>MGFRRHYGYSWIFFPLKSIWLFNMGRERVYIGFLVLGFLGYLCDAQEGKPVYTQAPVVALPTFKPAYTLAPVVARPAFSRPAYTPAPVVARPTFSRPAYTQAPVVALPAFSKPAYTPAPVVARPAFSRPAYTPAPVVARPTFSRPAYTQAPVVALPAFSRPAYTPAPVVARPTFKPAYTPAPVTARPTLERPTAPKIPVEAPTPNPIPAKVHCGESSVQVEVDMDLLGIGHVIQPSDITLGGCSPVAQDESAQVLLFETELHGCGSVLAMTETSLFYTFTLTYQPQAIGATPIIRTSSAVVGLQCHYSRLHNVSSNALNPTWIPYYSTVTTEELLVFSLRIMDDNWQLERPSNVFFLGDLINIEASVVQAHHVPLRVFVDTCVATLEPDMNAVPRYPFIEGKGCLMDSKLTNSRSHFLSRVQDNKLQFQLDGFRFAQETRSTLYIFCHLKAIPDSDGKACSFPLGQQRWIEASGNDQKCSCCDSGCSGRKGRSVDSAIQYEFEAALRPVIFQEATKDAVESHNTLKMDHEAQGASEVVFMAGVMAAVALVCIIVLVLMTETSLFYTFTLTYQPQAIGATPIIRTSSAVVGLQCHYSRLHNVSSNALNPTWIPYYSTVTTEELLVFSLRIMDDNWQLERPSNVFFLGDLINIEASVVQAHHVPLRVFVDACVATLEPDMNAVPRYPFIEGKGCLMDSKLTNSRSHFLSRVQDNKLQFQLDGFRFAQETRSTLYIFCHLKAIPDSDGKACSFPLGQQRWIEASGNDQKCSCCDSGCSGRKGRSVDSAIQYEFEAALRPVIFQEATKDAVESHNTLKMDHEAQGASEVVFMAGVMAAVALVCIIVLVLVLVWRRYKRVVL</sequence>
<dbReference type="Gene3D" id="2.60.40.4100">
    <property type="entry name" value="Zona pellucida, ZP-C domain"/>
    <property type="match status" value="2"/>
</dbReference>
<keyword evidence="11 17" id="KW-1133">Transmembrane helix</keyword>
<keyword evidence="14" id="KW-0325">Glycoprotein</keyword>
<dbReference type="GO" id="GO:0035803">
    <property type="term" value="P:egg coat formation"/>
    <property type="evidence" value="ECO:0007669"/>
    <property type="project" value="TreeGrafter"/>
</dbReference>
<evidence type="ECO:0000256" key="5">
    <source>
        <dbReference type="ARBA" id="ARBA00022475"/>
    </source>
</evidence>
<dbReference type="EMBL" id="JAFJMO010000011">
    <property type="protein sequence ID" value="KAJ8262837.1"/>
    <property type="molecule type" value="Genomic_DNA"/>
</dbReference>
<dbReference type="SMART" id="SM00241">
    <property type="entry name" value="ZP"/>
    <property type="match status" value="2"/>
</dbReference>
<dbReference type="AlphaFoldDB" id="A0A9Q1HSW6"/>